<dbReference type="GO" id="GO:0016567">
    <property type="term" value="P:protein ubiquitination"/>
    <property type="evidence" value="ECO:0007669"/>
    <property type="project" value="InterPro"/>
</dbReference>
<dbReference type="EMBL" id="FOMQ01000022">
    <property type="protein sequence ID" value="SFE25084.1"/>
    <property type="molecule type" value="Genomic_DNA"/>
</dbReference>
<dbReference type="Pfam" id="PF14496">
    <property type="entry name" value="NEL"/>
    <property type="match status" value="1"/>
</dbReference>
<gene>
    <name evidence="4" type="ORF">SAMN04489710_1223</name>
</gene>
<evidence type="ECO:0000313" key="5">
    <source>
        <dbReference type="Proteomes" id="UP000199517"/>
    </source>
</evidence>
<dbReference type="AlphaFoldDB" id="A0A1I1YZS2"/>
<evidence type="ECO:0000256" key="2">
    <source>
        <dbReference type="SAM" id="MobiDB-lite"/>
    </source>
</evidence>
<protein>
    <submittedName>
        <fullName evidence="4">C-terminal novel E3 ligase, LRR-interacting</fullName>
    </submittedName>
</protein>
<feature type="region of interest" description="Disordered" evidence="2">
    <location>
        <begin position="1"/>
        <end position="57"/>
    </location>
</feature>
<dbReference type="Gene3D" id="1.20.58.360">
    <property type="entry name" value="Shigella T3SS effector IpaH defines"/>
    <property type="match status" value="1"/>
</dbReference>
<comment type="PTM">
    <text evidence="1">Ubiquitinated in the presence of host E1 ubiquitin-activating enzyme, E2 ubiquitin-conjugating enzyme and ubiquitin.</text>
</comment>
<keyword evidence="5" id="KW-1185">Reference proteome</keyword>
<accession>A0A1I1YZS2</accession>
<evidence type="ECO:0000259" key="3">
    <source>
        <dbReference type="PROSITE" id="PS52053"/>
    </source>
</evidence>
<name>A0A1I1YZS2_9BURK</name>
<evidence type="ECO:0000256" key="1">
    <source>
        <dbReference type="PROSITE-ProRule" id="PRU01398"/>
    </source>
</evidence>
<dbReference type="Gene3D" id="1.20.1270.130">
    <property type="entry name" value="Shigella T3SS effector IpaH domain"/>
    <property type="match status" value="1"/>
</dbReference>
<dbReference type="PROSITE" id="PS52053">
    <property type="entry name" value="NEL"/>
    <property type="match status" value="1"/>
</dbReference>
<sequence>MPDLNAALPQSPQLPDLNAALPQSPQLPDLNAALPQSPRPQRPTSGPSSPARSAPDLLTLPYVDPAEFGLHGAPRPEQVFRLLDILNDRPEQGPRVLRVAADLLTILGAQPELRDGLEERWDRERSAHPATASAIQQLMDQLVTFERNDVESDDEEEADVDEELSKELMRQTAPLSQEIARWMSHDPRASAAVPDTFDEDPLAPAFARLLARLHEPGPEGPSTAVEQRAGQVASVIDAIARSSDLREQVFLIAQTALGSCRDNVLEGFSKILLAVRDHQMVDEIRAGRVDATQFHRWAGQQLRLSLLESEVTRFIHQELQRPDLQPWLRKHLTREPLETLVHAKEALRKRLDLPEGTVSGMTALQVSVLSPRHIAALEQAVRQQAGDLDTCSEFMMGHSTWRAGMQALHPAQFQALHALRDADPIYVEDIPEDLAGQADYAGRARLVEAHWRQQEDRLLRRLAGLDTPAPRTAAKPGPATG</sequence>
<proteinExistence type="inferred from homology"/>
<comment type="similarity">
    <text evidence="1">Belongs to the LRR-containing bacterial E3 ligase family.</text>
</comment>
<feature type="region of interest" description="Disordered" evidence="2">
    <location>
        <begin position="462"/>
        <end position="481"/>
    </location>
</feature>
<dbReference type="GO" id="GO:0004842">
    <property type="term" value="F:ubiquitin-protein transferase activity"/>
    <property type="evidence" value="ECO:0007669"/>
    <property type="project" value="UniProtKB-UniRule"/>
</dbReference>
<feature type="compositionally biased region" description="Polar residues" evidence="2">
    <location>
        <begin position="42"/>
        <end position="51"/>
    </location>
</feature>
<keyword evidence="1" id="KW-0833">Ubl conjugation pathway</keyword>
<keyword evidence="1" id="KW-0964">Secreted</keyword>
<keyword evidence="1" id="KW-0832">Ubl conjugation</keyword>
<keyword evidence="1" id="KW-0808">Transferase</keyword>
<keyword evidence="4" id="KW-0436">Ligase</keyword>
<organism evidence="4 5">
    <name type="scientific">Paracidovorax konjaci</name>
    <dbReference type="NCBI Taxonomy" id="32040"/>
    <lineage>
        <taxon>Bacteria</taxon>
        <taxon>Pseudomonadati</taxon>
        <taxon>Pseudomonadota</taxon>
        <taxon>Betaproteobacteria</taxon>
        <taxon>Burkholderiales</taxon>
        <taxon>Comamonadaceae</taxon>
        <taxon>Paracidovorax</taxon>
    </lineage>
</organism>
<keyword evidence="1" id="KW-1035">Host cytoplasm</keyword>
<dbReference type="RefSeq" id="WP_139225802.1">
    <property type="nucleotide sequence ID" value="NZ_FOMQ01000022.1"/>
</dbReference>
<evidence type="ECO:0000313" key="4">
    <source>
        <dbReference type="EMBL" id="SFE25084.1"/>
    </source>
</evidence>
<dbReference type="Proteomes" id="UP000199517">
    <property type="component" value="Unassembled WGS sequence"/>
</dbReference>
<feature type="active site" description="Glycyl thioester intermediate" evidence="1">
    <location>
        <position position="260"/>
    </location>
</feature>
<dbReference type="InterPro" id="IPR029487">
    <property type="entry name" value="NEL_dom"/>
</dbReference>
<dbReference type="GO" id="GO:0016874">
    <property type="term" value="F:ligase activity"/>
    <property type="evidence" value="ECO:0007669"/>
    <property type="project" value="UniProtKB-KW"/>
</dbReference>
<feature type="domain" description="NEL" evidence="3">
    <location>
        <begin position="174"/>
        <end position="481"/>
    </location>
</feature>
<dbReference type="GO" id="GO:0005576">
    <property type="term" value="C:extracellular region"/>
    <property type="evidence" value="ECO:0007669"/>
    <property type="project" value="UniProtKB-UniRule"/>
</dbReference>
<reference evidence="5" key="1">
    <citation type="submission" date="2016-10" db="EMBL/GenBank/DDBJ databases">
        <authorList>
            <person name="Varghese N."/>
            <person name="Submissions S."/>
        </authorList>
    </citation>
    <scope>NUCLEOTIDE SEQUENCE [LARGE SCALE GENOMIC DNA]</scope>
    <source>
        <strain evidence="5">DSM 7481</strain>
    </source>
</reference>
<dbReference type="OrthoDB" id="8807733at2"/>